<dbReference type="FunFam" id="3.80.10.10:FF:001164">
    <property type="entry name" value="GH01279p"/>
    <property type="match status" value="2"/>
</dbReference>
<dbReference type="InterPro" id="IPR026906">
    <property type="entry name" value="LRR_5"/>
</dbReference>
<keyword evidence="5" id="KW-0433">Leucine-rich repeat</keyword>
<dbReference type="AlphaFoldDB" id="A0AA88HNT6"/>
<evidence type="ECO:0000256" key="9">
    <source>
        <dbReference type="ARBA" id="ARBA00022989"/>
    </source>
</evidence>
<name>A0AA88HNT6_ARTSF</name>
<dbReference type="FunFam" id="3.80.10.10:FF:001438">
    <property type="entry name" value="Uncharacterized protein"/>
    <property type="match status" value="1"/>
</dbReference>
<dbReference type="PANTHER" id="PTHR24373">
    <property type="entry name" value="SLIT RELATED LEUCINE-RICH REPEAT NEURONAL PROTEIN"/>
    <property type="match status" value="1"/>
</dbReference>
<dbReference type="InterPro" id="IPR003591">
    <property type="entry name" value="Leu-rich_rpt_typical-subtyp"/>
</dbReference>
<evidence type="ECO:0000256" key="1">
    <source>
        <dbReference type="ARBA" id="ARBA00004236"/>
    </source>
</evidence>
<evidence type="ECO:0000256" key="4">
    <source>
        <dbReference type="ARBA" id="ARBA00022475"/>
    </source>
</evidence>
<evidence type="ECO:0000256" key="10">
    <source>
        <dbReference type="ARBA" id="ARBA00023136"/>
    </source>
</evidence>
<protein>
    <recommendedName>
        <fullName evidence="14">TIR domain-containing protein</fullName>
    </recommendedName>
</protein>
<evidence type="ECO:0000256" key="8">
    <source>
        <dbReference type="ARBA" id="ARBA00022737"/>
    </source>
</evidence>
<dbReference type="GO" id="GO:0007165">
    <property type="term" value="P:signal transduction"/>
    <property type="evidence" value="ECO:0007669"/>
    <property type="project" value="InterPro"/>
</dbReference>
<feature type="signal peptide" evidence="13">
    <location>
        <begin position="1"/>
        <end position="16"/>
    </location>
</feature>
<evidence type="ECO:0000313" key="16">
    <source>
        <dbReference type="Proteomes" id="UP001187531"/>
    </source>
</evidence>
<keyword evidence="4" id="KW-1003">Cell membrane</keyword>
<keyword evidence="9 12" id="KW-1133">Transmembrane helix</keyword>
<dbReference type="Pfam" id="PF13306">
    <property type="entry name" value="LRR_5"/>
    <property type="match status" value="1"/>
</dbReference>
<dbReference type="SUPFAM" id="SSF52200">
    <property type="entry name" value="Toll/Interleukin receptor TIR domain"/>
    <property type="match status" value="1"/>
</dbReference>
<keyword evidence="6 12" id="KW-0812">Transmembrane</keyword>
<dbReference type="SMART" id="SM00255">
    <property type="entry name" value="TIR"/>
    <property type="match status" value="1"/>
</dbReference>
<dbReference type="InterPro" id="IPR000483">
    <property type="entry name" value="Cys-rich_flank_reg_C"/>
</dbReference>
<dbReference type="InterPro" id="IPR050328">
    <property type="entry name" value="Dev_Immune_Receptor"/>
</dbReference>
<evidence type="ECO:0000256" key="13">
    <source>
        <dbReference type="SAM" id="SignalP"/>
    </source>
</evidence>
<comment type="similarity">
    <text evidence="3">Belongs to the Toll-like receptor family.</text>
</comment>
<dbReference type="InterPro" id="IPR035897">
    <property type="entry name" value="Toll_tir_struct_dom_sf"/>
</dbReference>
<reference evidence="15" key="1">
    <citation type="submission" date="2023-07" db="EMBL/GenBank/DDBJ databases">
        <title>Chromosome-level genome assembly of Artemia franciscana.</title>
        <authorList>
            <person name="Jo E."/>
        </authorList>
    </citation>
    <scope>NUCLEOTIDE SEQUENCE</scope>
    <source>
        <tissue evidence="15">Whole body</tissue>
    </source>
</reference>
<evidence type="ECO:0000259" key="14">
    <source>
        <dbReference type="PROSITE" id="PS50104"/>
    </source>
</evidence>
<dbReference type="Pfam" id="PF13855">
    <property type="entry name" value="LRR_8"/>
    <property type="match status" value="4"/>
</dbReference>
<dbReference type="GO" id="GO:0005886">
    <property type="term" value="C:plasma membrane"/>
    <property type="evidence" value="ECO:0007669"/>
    <property type="project" value="UniProtKB-SubCell"/>
</dbReference>
<dbReference type="SMART" id="SM00364">
    <property type="entry name" value="LRR_BAC"/>
    <property type="match status" value="6"/>
</dbReference>
<keyword evidence="10 12" id="KW-0472">Membrane</keyword>
<dbReference type="SMART" id="SM00082">
    <property type="entry name" value="LRRCT"/>
    <property type="match status" value="2"/>
</dbReference>
<dbReference type="InterPro" id="IPR032675">
    <property type="entry name" value="LRR_dom_sf"/>
</dbReference>
<dbReference type="PANTHER" id="PTHR24373:SF275">
    <property type="entry name" value="TIR DOMAIN-CONTAINING PROTEIN"/>
    <property type="match status" value="1"/>
</dbReference>
<dbReference type="Pfam" id="PF12799">
    <property type="entry name" value="LRR_4"/>
    <property type="match status" value="1"/>
</dbReference>
<evidence type="ECO:0000256" key="6">
    <source>
        <dbReference type="ARBA" id="ARBA00022692"/>
    </source>
</evidence>
<dbReference type="InterPro" id="IPR001611">
    <property type="entry name" value="Leu-rich_rpt"/>
</dbReference>
<evidence type="ECO:0000256" key="7">
    <source>
        <dbReference type="ARBA" id="ARBA00022729"/>
    </source>
</evidence>
<comment type="subcellular location">
    <subcellularLocation>
        <location evidence="1">Cell membrane</location>
    </subcellularLocation>
    <subcellularLocation>
        <location evidence="2">Membrane</location>
        <topology evidence="2">Single-pass type I membrane protein</topology>
    </subcellularLocation>
</comment>
<sequence>MWILLCVVLLFDRVLSFDIPQDCQRDGSDLQCKLRTINSDIDLSNFSAIPSDLAGTLGIQCSPTFHYMSSLIPGNFVHLNRLQKLVIEHCKLSTLPSSTFMGLNSLTNIEIRPYNSEWSSAVVLHVFVNSLEGLSNLDSLEITHANLALFPGPIFCSLSSLQTLNLSYNAITSTDDIGGSETLDCEPHVKVLYLSKNNLSVLKPFSFKNFRQLATLVLSDNGIVMLDGEAFRGSDLIESIDLSRNQLSSLPSSLFENFKNLQEVNLSNNMIVAVPSKLLSKQDKLLALDLSHNQLTSHWLQQDCLKGLFQLVILKLSNNKLTHVDSQLFSDLQSLQILHLDNNLIESLPNSAFSSLINLHTLSISNNKLARLDARALLGLPLLTSLYLDRNGLSYIHPNAFRNLTNLQELSFSGNALKEVPSALRDLNRLKTLDLADNSIEELKNGSFPGISGLFAMKLSGNRIRSIEKETFETLSGLKILNLASNRISNVEPGVFDPLITLEALRVDSNQLVNINGIFNNLPKLSWLNISENRIKVFDYAFMPKGLQWLDLHSNSINELGNFYKLQEMMIEYLDASFNKIKIISAINIPNRIHHISLNDNEISIIGAKTFSDKHNLTRVDLFANQLQKLELTAFQVNTGLQKIEYYVAGNPFVCDCDMEWLQKVRTAPNYPRLMDIETVYCRLKNRPDHQFMPISQIDSSQFLCSYKTHCFSLCHCCDFEACDCEMSCPSNCSCWHDSSWSVNIVDCTNGPYRSIPDRIPMDASEIHLDGNRLSSLSSHVFLGRKNLRTLYMNNSFIDIVPRNLFAGLRRLIALHLQDNMIKRLHGFEFEPLDSLRFLYLQNNRISHINNSTFLHLRQLEVLRLDGNSLHSMDVWLLSRNTFLIELHLSNNPWRCDCGFLVDFQEWTTTNRAKVSDFNQLECKEGSDIYILQKNMTNCISIIQPNIQTKNDLAVAGLDFDYISYLVIGVSLAAILLVLFCCLFYHRDEIYFRFFSWFNVRISRKDNCCDDSEKLYDAYISYSIKDENFLVENVCKQFEGCVRSYRLCLHHRDLPVTAYGVEAIYAATNASRRVVVLLSNNYIQSEWYRPGVRTLMSEIARDQSHRLIVIQLDRINDSDIDAELRHVLKSSTVIRWKDKCFWTRLRYYFPEISLRSRSSISPYHIHPIRHHHHYEDIKTIQRHQHQHHFHQQWA</sequence>
<feature type="transmembrane region" description="Helical" evidence="12">
    <location>
        <begin position="962"/>
        <end position="985"/>
    </location>
</feature>
<keyword evidence="8" id="KW-0677">Repeat</keyword>
<accession>A0AA88HNT6</accession>
<comment type="caution">
    <text evidence="15">The sequence shown here is derived from an EMBL/GenBank/DDBJ whole genome shotgun (WGS) entry which is preliminary data.</text>
</comment>
<evidence type="ECO:0000256" key="11">
    <source>
        <dbReference type="ARBA" id="ARBA00023170"/>
    </source>
</evidence>
<dbReference type="SMART" id="SM00369">
    <property type="entry name" value="LRR_TYP"/>
    <property type="match status" value="22"/>
</dbReference>
<dbReference type="EMBL" id="JAVRJZ010000012">
    <property type="protein sequence ID" value="KAK2715255.1"/>
    <property type="molecule type" value="Genomic_DNA"/>
</dbReference>
<dbReference type="PROSITE" id="PS50104">
    <property type="entry name" value="TIR"/>
    <property type="match status" value="1"/>
</dbReference>
<dbReference type="Proteomes" id="UP001187531">
    <property type="component" value="Unassembled WGS sequence"/>
</dbReference>
<keyword evidence="16" id="KW-1185">Reference proteome</keyword>
<evidence type="ECO:0000256" key="12">
    <source>
        <dbReference type="SAM" id="Phobius"/>
    </source>
</evidence>
<evidence type="ECO:0000256" key="2">
    <source>
        <dbReference type="ARBA" id="ARBA00004479"/>
    </source>
</evidence>
<dbReference type="InterPro" id="IPR025875">
    <property type="entry name" value="Leu-rich_rpt_4"/>
</dbReference>
<dbReference type="SUPFAM" id="SSF52058">
    <property type="entry name" value="L domain-like"/>
    <property type="match status" value="2"/>
</dbReference>
<dbReference type="Pfam" id="PF01582">
    <property type="entry name" value="TIR"/>
    <property type="match status" value="1"/>
</dbReference>
<dbReference type="Gene3D" id="3.80.10.10">
    <property type="entry name" value="Ribonuclease Inhibitor"/>
    <property type="match status" value="6"/>
</dbReference>
<evidence type="ECO:0000313" key="15">
    <source>
        <dbReference type="EMBL" id="KAK2715255.1"/>
    </source>
</evidence>
<dbReference type="SUPFAM" id="SSF52075">
    <property type="entry name" value="Outer arm dynein light chain 1"/>
    <property type="match status" value="1"/>
</dbReference>
<gene>
    <name evidence="15" type="ORF">QYM36_010040</name>
</gene>
<dbReference type="InterPro" id="IPR000157">
    <property type="entry name" value="TIR_dom"/>
</dbReference>
<organism evidence="15 16">
    <name type="scientific">Artemia franciscana</name>
    <name type="common">Brine shrimp</name>
    <name type="synonym">Artemia sanfranciscana</name>
    <dbReference type="NCBI Taxonomy" id="6661"/>
    <lineage>
        <taxon>Eukaryota</taxon>
        <taxon>Metazoa</taxon>
        <taxon>Ecdysozoa</taxon>
        <taxon>Arthropoda</taxon>
        <taxon>Crustacea</taxon>
        <taxon>Branchiopoda</taxon>
        <taxon>Anostraca</taxon>
        <taxon>Artemiidae</taxon>
        <taxon>Artemia</taxon>
    </lineage>
</organism>
<dbReference type="SMART" id="SM00365">
    <property type="entry name" value="LRR_SD22"/>
    <property type="match status" value="8"/>
</dbReference>
<feature type="chain" id="PRO_5041639663" description="TIR domain-containing protein" evidence="13">
    <location>
        <begin position="17"/>
        <end position="1194"/>
    </location>
</feature>
<dbReference type="PROSITE" id="PS51450">
    <property type="entry name" value="LRR"/>
    <property type="match status" value="6"/>
</dbReference>
<evidence type="ECO:0000256" key="3">
    <source>
        <dbReference type="ARBA" id="ARBA00009634"/>
    </source>
</evidence>
<keyword evidence="7 13" id="KW-0732">Signal</keyword>
<feature type="domain" description="TIR" evidence="14">
    <location>
        <begin position="1014"/>
        <end position="1149"/>
    </location>
</feature>
<dbReference type="Gene3D" id="3.40.50.10140">
    <property type="entry name" value="Toll/interleukin-1 receptor homology (TIR) domain"/>
    <property type="match status" value="1"/>
</dbReference>
<evidence type="ECO:0000256" key="5">
    <source>
        <dbReference type="ARBA" id="ARBA00022614"/>
    </source>
</evidence>
<proteinExistence type="inferred from homology"/>
<keyword evidence="11" id="KW-0675">Receptor</keyword>